<dbReference type="SMART" id="SM00369">
    <property type="entry name" value="LRR_TYP"/>
    <property type="match status" value="13"/>
</dbReference>
<reference evidence="7" key="1">
    <citation type="journal article" date="2016" name="Gigascience">
        <title>De novo construction of an expanded transcriptome assembly for the western tarnished plant bug, Lygus hesperus.</title>
        <authorList>
            <person name="Tassone E.E."/>
            <person name="Geib S.M."/>
            <person name="Hall B."/>
            <person name="Fabrick J.A."/>
            <person name="Brent C.S."/>
            <person name="Hull J.J."/>
        </authorList>
    </citation>
    <scope>NUCLEOTIDE SEQUENCE</scope>
</reference>
<dbReference type="PANTHER" id="PTHR24369">
    <property type="entry name" value="ANTIGEN BSP, PUTATIVE-RELATED"/>
    <property type="match status" value="1"/>
</dbReference>
<dbReference type="PRINTS" id="PR00019">
    <property type="entry name" value="LEURICHRPT"/>
</dbReference>
<evidence type="ECO:0000313" key="7">
    <source>
        <dbReference type="EMBL" id="JAQ07583.1"/>
    </source>
</evidence>
<organism evidence="7">
    <name type="scientific">Lygus hesperus</name>
    <name type="common">Western plant bug</name>
    <dbReference type="NCBI Taxonomy" id="30085"/>
    <lineage>
        <taxon>Eukaryota</taxon>
        <taxon>Metazoa</taxon>
        <taxon>Ecdysozoa</taxon>
        <taxon>Arthropoda</taxon>
        <taxon>Hexapoda</taxon>
        <taxon>Insecta</taxon>
        <taxon>Pterygota</taxon>
        <taxon>Neoptera</taxon>
        <taxon>Paraneoptera</taxon>
        <taxon>Hemiptera</taxon>
        <taxon>Heteroptera</taxon>
        <taxon>Panheteroptera</taxon>
        <taxon>Cimicomorpha</taxon>
        <taxon>Miridae</taxon>
        <taxon>Mirini</taxon>
        <taxon>Lygus</taxon>
    </lineage>
</organism>
<dbReference type="InterPro" id="IPR032675">
    <property type="entry name" value="LRR_dom_sf"/>
</dbReference>
<feature type="chain" id="PRO_5007527317" evidence="6">
    <location>
        <begin position="19"/>
        <end position="766"/>
    </location>
</feature>
<dbReference type="Pfam" id="PF13855">
    <property type="entry name" value="LRR_8"/>
    <property type="match status" value="4"/>
</dbReference>
<feature type="transmembrane region" description="Helical" evidence="5">
    <location>
        <begin position="679"/>
        <end position="705"/>
    </location>
</feature>
<dbReference type="InterPro" id="IPR003591">
    <property type="entry name" value="Leu-rich_rpt_typical-subtyp"/>
</dbReference>
<dbReference type="SUPFAM" id="SSF52058">
    <property type="entry name" value="L domain-like"/>
    <property type="match status" value="2"/>
</dbReference>
<keyword evidence="1" id="KW-0433">Leucine-rich repeat</keyword>
<evidence type="ECO:0000256" key="1">
    <source>
        <dbReference type="ARBA" id="ARBA00022614"/>
    </source>
</evidence>
<gene>
    <name evidence="7" type="primary">IGFALS_2</name>
    <name evidence="7" type="ORF">g.88426</name>
</gene>
<feature type="region of interest" description="Disordered" evidence="4">
    <location>
        <begin position="24"/>
        <end position="53"/>
    </location>
</feature>
<dbReference type="PROSITE" id="PS51450">
    <property type="entry name" value="LRR"/>
    <property type="match status" value="5"/>
</dbReference>
<accession>A0A146LH93</accession>
<keyword evidence="3" id="KW-0677">Repeat</keyword>
<feature type="signal peptide" evidence="6">
    <location>
        <begin position="1"/>
        <end position="18"/>
    </location>
</feature>
<evidence type="ECO:0000256" key="5">
    <source>
        <dbReference type="SAM" id="Phobius"/>
    </source>
</evidence>
<evidence type="ECO:0000256" key="3">
    <source>
        <dbReference type="ARBA" id="ARBA00022737"/>
    </source>
</evidence>
<dbReference type="PANTHER" id="PTHR24369:SF210">
    <property type="entry name" value="CHAOPTIN-RELATED"/>
    <property type="match status" value="1"/>
</dbReference>
<dbReference type="InterPro" id="IPR050541">
    <property type="entry name" value="LRR_TM_domain-containing"/>
</dbReference>
<keyword evidence="2 6" id="KW-0732">Signal</keyword>
<keyword evidence="5" id="KW-0472">Membrane</keyword>
<dbReference type="GO" id="GO:0005886">
    <property type="term" value="C:plasma membrane"/>
    <property type="evidence" value="ECO:0007669"/>
    <property type="project" value="TreeGrafter"/>
</dbReference>
<keyword evidence="5" id="KW-0812">Transmembrane</keyword>
<evidence type="ECO:0000256" key="2">
    <source>
        <dbReference type="ARBA" id="ARBA00022729"/>
    </source>
</evidence>
<dbReference type="EMBL" id="GDHC01011046">
    <property type="protein sequence ID" value="JAQ07583.1"/>
    <property type="molecule type" value="Transcribed_RNA"/>
</dbReference>
<dbReference type="InterPro" id="IPR001611">
    <property type="entry name" value="Leu-rich_rpt"/>
</dbReference>
<proteinExistence type="predicted"/>
<dbReference type="AlphaFoldDB" id="A0A146LH93"/>
<keyword evidence="5" id="KW-1133">Transmembrane helix</keyword>
<name>A0A146LH93_LYGHE</name>
<dbReference type="SMART" id="SM00365">
    <property type="entry name" value="LRR_SD22"/>
    <property type="match status" value="7"/>
</dbReference>
<sequence length="766" mass="85849">MDLKLCGLLASLVALAHCSTTTDGNRHVEYSSPSHNDKYFPSTTATPSTTQSPGCPTGCRCSISFTGPKLVCDFLDPEIQQFGTGVRHLVVNGKRGDHAPKLAYKYFFKAGLANLVTLSIRNASLSKIDRGAFEGMDHLEELDLSDNEIVNLHPNTIENNGNLRHLILRNNPGIQLANPNNPRHTPFLVSGSLVQLILANCEIKDIPKRAFASLGGLDYLDLSRNYLTELKDDGLAELINLETLDVSDNSISKISADAFVDIDDLTTLYLRGNPIKTLEGIEISGLEELDASRCDIEVLSPAVFDGFPELVLLNLSMNKIKDIDDEAFLALTALRYLDLSHNSIRSPLDKFMFQNCNDLETLSLANNRDFRVLDKFEGRFKLLYSLDLSNCGISQITDGVLDNFKYLTYLNVSGNNIGHIDANAFSALTHLVNLDLSKNRLLGLNSHIFLHNTMLNRLSVAGNMFKHVPAILFQPTIDLDYLDVSNNRINGLWNLSESFVMKNKNILGRLSTLNVAGNKIRKLHMHSFISITQLARLDISNNPIECTSDFSHMMQWLILNRVIPNRGNNPRPVEVSVIDNNIQWDQFIKEVCPEGKTDNRIEKTDKMLHQPLDEEAQKITLKTDSAQIDEEESDADSNRVQVQPRPIITFRGEPIEIPSFDDIPDHMEIVEPIENKSVVIWPVFTIWCAIALIVLAIANATIIAVRRQRNRHPNVDYTTLERGFIVRRGGRSMYQKLYEDCSIPAVHTDAKSGSRLHTIFQLPQKV</sequence>
<feature type="compositionally biased region" description="Low complexity" evidence="4">
    <location>
        <begin position="41"/>
        <end position="53"/>
    </location>
</feature>
<evidence type="ECO:0000256" key="6">
    <source>
        <dbReference type="SAM" id="SignalP"/>
    </source>
</evidence>
<evidence type="ECO:0000256" key="4">
    <source>
        <dbReference type="SAM" id="MobiDB-lite"/>
    </source>
</evidence>
<dbReference type="Gene3D" id="3.80.10.10">
    <property type="entry name" value="Ribonuclease Inhibitor"/>
    <property type="match status" value="4"/>
</dbReference>
<protein>
    <submittedName>
        <fullName evidence="7">Insulin-like growth factor-binding protein complex acid labile subunit</fullName>
    </submittedName>
</protein>